<name>C6M4C2_NEISI</name>
<evidence type="ECO:0000313" key="2">
    <source>
        <dbReference type="Proteomes" id="UP000005365"/>
    </source>
</evidence>
<reference evidence="1" key="1">
    <citation type="submission" date="2009-07" db="EMBL/GenBank/DDBJ databases">
        <authorList>
            <person name="Weinstock G."/>
            <person name="Sodergren E."/>
            <person name="Clifton S."/>
            <person name="Fulton L."/>
            <person name="Fulton B."/>
            <person name="Courtney L."/>
            <person name="Fronick C."/>
            <person name="Harrison M."/>
            <person name="Strong C."/>
            <person name="Farmer C."/>
            <person name="Delahaunty K."/>
            <person name="Markovic C."/>
            <person name="Hall O."/>
            <person name="Minx P."/>
            <person name="Tomlinson C."/>
            <person name="Mitreva M."/>
            <person name="Nelson J."/>
            <person name="Hou S."/>
            <person name="Wollam A."/>
            <person name="Pepin K.H."/>
            <person name="Johnson M."/>
            <person name="Bhonagiri V."/>
            <person name="Nash W.E."/>
            <person name="Warren W."/>
            <person name="Chinwalla A."/>
            <person name="Mardis E.R."/>
            <person name="Wilson R.K."/>
        </authorList>
    </citation>
    <scope>NUCLEOTIDE SEQUENCE [LARGE SCALE GENOMIC DNA]</scope>
    <source>
        <strain evidence="1">ATCC 29256</strain>
    </source>
</reference>
<dbReference type="EMBL" id="ACKO02000007">
    <property type="protein sequence ID" value="EET44705.1"/>
    <property type="molecule type" value="Genomic_DNA"/>
</dbReference>
<accession>C6M4C2</accession>
<dbReference type="AlphaFoldDB" id="C6M4C2"/>
<dbReference type="Proteomes" id="UP000005365">
    <property type="component" value="Unassembled WGS sequence"/>
</dbReference>
<gene>
    <name evidence="1" type="ORF">NEISICOT_01368</name>
</gene>
<proteinExistence type="predicted"/>
<comment type="caution">
    <text evidence="1">The sequence shown here is derived from an EMBL/GenBank/DDBJ whole genome shotgun (WGS) entry which is preliminary data.</text>
</comment>
<sequence>MLRKEEIMFKKSLYKAALAYFGDKVGSQEKKRLQKALLPLPAIVLNLNGKRFWLKRKSGMERQEAEENCLYDFIYINHLEVVLNKIEAV</sequence>
<protein>
    <submittedName>
        <fullName evidence="1">Uncharacterized protein</fullName>
    </submittedName>
</protein>
<organism evidence="1 2">
    <name type="scientific">Neisseria sicca ATCC 29256</name>
    <dbReference type="NCBI Taxonomy" id="547045"/>
    <lineage>
        <taxon>Bacteria</taxon>
        <taxon>Pseudomonadati</taxon>
        <taxon>Pseudomonadota</taxon>
        <taxon>Betaproteobacteria</taxon>
        <taxon>Neisseriales</taxon>
        <taxon>Neisseriaceae</taxon>
        <taxon>Neisseria</taxon>
    </lineage>
</organism>
<keyword evidence="2" id="KW-1185">Reference proteome</keyword>
<evidence type="ECO:0000313" key="1">
    <source>
        <dbReference type="EMBL" id="EET44705.1"/>
    </source>
</evidence>